<proteinExistence type="predicted"/>
<evidence type="ECO:0008006" key="4">
    <source>
        <dbReference type="Google" id="ProtNLM"/>
    </source>
</evidence>
<accession>A0ABU8EXQ1</accession>
<evidence type="ECO:0000313" key="3">
    <source>
        <dbReference type="Proteomes" id="UP001382455"/>
    </source>
</evidence>
<keyword evidence="1" id="KW-0472">Membrane</keyword>
<keyword evidence="1" id="KW-0812">Transmembrane</keyword>
<name>A0ABU8EXQ1_9GAMM</name>
<gene>
    <name evidence="2" type="ORF">WAE96_18950</name>
</gene>
<evidence type="ECO:0000256" key="1">
    <source>
        <dbReference type="SAM" id="Phobius"/>
    </source>
</evidence>
<dbReference type="RefSeq" id="WP_105172009.1">
    <property type="nucleotide sequence ID" value="NZ_JBAWKS010000002.1"/>
</dbReference>
<feature type="transmembrane region" description="Helical" evidence="1">
    <location>
        <begin position="12"/>
        <end position="41"/>
    </location>
</feature>
<dbReference type="EMBL" id="JBAWKS010000002">
    <property type="protein sequence ID" value="MEI4551762.1"/>
    <property type="molecule type" value="Genomic_DNA"/>
</dbReference>
<comment type="caution">
    <text evidence="2">The sequence shown here is derived from an EMBL/GenBank/DDBJ whole genome shotgun (WGS) entry which is preliminary data.</text>
</comment>
<reference evidence="2 3" key="1">
    <citation type="submission" date="2023-12" db="EMBL/GenBank/DDBJ databases">
        <title>Friends and Foes: Symbiotic and Algicidal bacterial influence on Karenia brevis blooms.</title>
        <authorList>
            <person name="Fei C."/>
            <person name="Mohamed A.R."/>
            <person name="Booker A."/>
            <person name="Arshad M."/>
            <person name="Klass S."/>
            <person name="Ahn S."/>
            <person name="Gilbert P.M."/>
            <person name="Heil C.A."/>
            <person name="Martinez J.M."/>
            <person name="Amin S.A."/>
        </authorList>
    </citation>
    <scope>NUCLEOTIDE SEQUENCE [LARGE SCALE GENOMIC DNA]</scope>
    <source>
        <strain evidence="2 3">CE15</strain>
    </source>
</reference>
<sequence>MSNLIFQNKLSFTLTLLAAIGLGVFLLPVVLFLWLTMMMFIGLNVLIAKLRGGTLTGNGFKKPKYAFYKGKIEKVIN</sequence>
<dbReference type="Proteomes" id="UP001382455">
    <property type="component" value="Unassembled WGS sequence"/>
</dbReference>
<evidence type="ECO:0000313" key="2">
    <source>
        <dbReference type="EMBL" id="MEI4551762.1"/>
    </source>
</evidence>
<keyword evidence="3" id="KW-1185">Reference proteome</keyword>
<protein>
    <recommendedName>
        <fullName evidence="4">DUF4133 domain-containing protein</fullName>
    </recommendedName>
</protein>
<keyword evidence="1" id="KW-1133">Transmembrane helix</keyword>
<organism evidence="2 3">
    <name type="scientific">Pseudoalteromonas spongiae</name>
    <dbReference type="NCBI Taxonomy" id="298657"/>
    <lineage>
        <taxon>Bacteria</taxon>
        <taxon>Pseudomonadati</taxon>
        <taxon>Pseudomonadota</taxon>
        <taxon>Gammaproteobacteria</taxon>
        <taxon>Alteromonadales</taxon>
        <taxon>Pseudoalteromonadaceae</taxon>
        <taxon>Pseudoalteromonas</taxon>
    </lineage>
</organism>